<comment type="caution">
    <text evidence="1">The sequence shown here is derived from an EMBL/GenBank/DDBJ whole genome shotgun (WGS) entry which is preliminary data.</text>
</comment>
<protein>
    <submittedName>
        <fullName evidence="1">Uncharacterized protein</fullName>
    </submittedName>
</protein>
<dbReference type="EMBL" id="MU970136">
    <property type="protein sequence ID" value="KAK9320284.1"/>
    <property type="molecule type" value="Genomic_DNA"/>
</dbReference>
<evidence type="ECO:0000313" key="2">
    <source>
        <dbReference type="Proteomes" id="UP001489719"/>
    </source>
</evidence>
<evidence type="ECO:0000313" key="1">
    <source>
        <dbReference type="EMBL" id="KAK9320284.1"/>
    </source>
</evidence>
<name>A0ACC3TGI7_9ASCO</name>
<reference evidence="2" key="1">
    <citation type="journal article" date="2024" name="Front. Bioeng. Biotechnol.">
        <title>Genome-scale model development and genomic sequencing of the oleaginous clade Lipomyces.</title>
        <authorList>
            <person name="Czajka J.J."/>
            <person name="Han Y."/>
            <person name="Kim J."/>
            <person name="Mondo S.J."/>
            <person name="Hofstad B.A."/>
            <person name="Robles A."/>
            <person name="Haridas S."/>
            <person name="Riley R."/>
            <person name="LaButti K."/>
            <person name="Pangilinan J."/>
            <person name="Andreopoulos W."/>
            <person name="Lipzen A."/>
            <person name="Yan J."/>
            <person name="Wang M."/>
            <person name="Ng V."/>
            <person name="Grigoriev I.V."/>
            <person name="Spatafora J.W."/>
            <person name="Magnuson J.K."/>
            <person name="Baker S.E."/>
            <person name="Pomraning K.R."/>
        </authorList>
    </citation>
    <scope>NUCLEOTIDE SEQUENCE [LARGE SCALE GENOMIC DNA]</scope>
    <source>
        <strain evidence="2">CBS 10300</strain>
    </source>
</reference>
<accession>A0ACC3TGI7</accession>
<organism evidence="1 2">
    <name type="scientific">Lipomyces orientalis</name>
    <dbReference type="NCBI Taxonomy" id="1233043"/>
    <lineage>
        <taxon>Eukaryota</taxon>
        <taxon>Fungi</taxon>
        <taxon>Dikarya</taxon>
        <taxon>Ascomycota</taxon>
        <taxon>Saccharomycotina</taxon>
        <taxon>Lipomycetes</taxon>
        <taxon>Lipomycetales</taxon>
        <taxon>Lipomycetaceae</taxon>
        <taxon>Lipomyces</taxon>
    </lineage>
</organism>
<gene>
    <name evidence="1" type="ORF">V1517DRAFT_329819</name>
</gene>
<proteinExistence type="predicted"/>
<sequence length="302" mass="32519">MIEISSDSIDLSLLKDKSVLITGGASGLGRETAFLFAKAGAYVTIADIQSGDQIVEELKSKGHKAQYIYCDVASWESQVKAFQSALAYSPTKSLDVVAIFAGIDDSGHLVDSVLSIEASIDGDVPKPRSIRPIEVNLIGSYYTVTLSLYYARLDARATTKSIIMVASLAGYVDDTHDTVYTASKFGVRGLFRAIRARAKDDLNVRCNLIAPWAMKTPMLAPILDKMKEYGIEEGKGITFAKPETLTSAVARIAIDDSISGRAFAIVPEGAFDIGDDVEGGYGGPELQRLMRLRKEAGDFLSG</sequence>
<keyword evidence="2" id="KW-1185">Reference proteome</keyword>
<dbReference type="Proteomes" id="UP001489719">
    <property type="component" value="Unassembled WGS sequence"/>
</dbReference>